<organism evidence="1 2">
    <name type="scientific">Nonomuraea phyllanthi</name>
    <dbReference type="NCBI Taxonomy" id="2219224"/>
    <lineage>
        <taxon>Bacteria</taxon>
        <taxon>Bacillati</taxon>
        <taxon>Actinomycetota</taxon>
        <taxon>Actinomycetes</taxon>
        <taxon>Streptosporangiales</taxon>
        <taxon>Streptosporangiaceae</taxon>
        <taxon>Nonomuraea</taxon>
    </lineage>
</organism>
<evidence type="ECO:0000313" key="2">
    <source>
        <dbReference type="Proteomes" id="UP000312512"/>
    </source>
</evidence>
<accession>A0A5C4W0F1</accession>
<dbReference type="OrthoDB" id="3543219at2"/>
<dbReference type="Proteomes" id="UP000312512">
    <property type="component" value="Unassembled WGS sequence"/>
</dbReference>
<comment type="caution">
    <text evidence="1">The sequence shown here is derived from an EMBL/GenBank/DDBJ whole genome shotgun (WGS) entry which is preliminary data.</text>
</comment>
<name>A0A5C4W0F1_9ACTN</name>
<reference evidence="1 2" key="1">
    <citation type="submission" date="2019-10" db="EMBL/GenBank/DDBJ databases">
        <title>Nonomuraea sp. nov., isolated from Phyllanthus amarus.</title>
        <authorList>
            <person name="Klykleung N."/>
            <person name="Tanasupawat S."/>
        </authorList>
    </citation>
    <scope>NUCLEOTIDE SEQUENCE [LARGE SCALE GENOMIC DNA]</scope>
    <source>
        <strain evidence="1 2">PA1-10</strain>
    </source>
</reference>
<gene>
    <name evidence="1" type="ORF">FH608_035020</name>
</gene>
<evidence type="ECO:0008006" key="3">
    <source>
        <dbReference type="Google" id="ProtNLM"/>
    </source>
</evidence>
<dbReference type="AlphaFoldDB" id="A0A5C4W0F1"/>
<evidence type="ECO:0000313" key="1">
    <source>
        <dbReference type="EMBL" id="KAB8190718.1"/>
    </source>
</evidence>
<keyword evidence="2" id="KW-1185">Reference proteome</keyword>
<protein>
    <recommendedName>
        <fullName evidence="3">DUF4386 domain-containing protein</fullName>
    </recommendedName>
</protein>
<sequence length="248" mass="26106">MIGAARLGRLAYVNSLFPGRWIGGVALILGPVVMCAGYLLRYVSTVTALTSQQQAWAEQQPFAAYGQLVAYTSEPTLLTVSYAVFALGAVLLFPAFIALGQRVGGGLAFWGAGLLVAGLFARLYFAGADQAAFQLTEVLGVEHATNAVMEEYVDISYGPWRVPVWASVGQYAGSLLLAIAAWRSGVFGTARAVMVLLAGGTWMGVLKGASIPDVLVSGLLCVALIPLGAQVLRERLPVPAGRSKVLSW</sequence>
<proteinExistence type="predicted"/>
<dbReference type="EMBL" id="VDLX02000015">
    <property type="protein sequence ID" value="KAB8190718.1"/>
    <property type="molecule type" value="Genomic_DNA"/>
</dbReference>